<feature type="region of interest" description="Disordered" evidence="1">
    <location>
        <begin position="213"/>
        <end position="237"/>
    </location>
</feature>
<evidence type="ECO:0000256" key="1">
    <source>
        <dbReference type="SAM" id="MobiDB-lite"/>
    </source>
</evidence>
<dbReference type="EMBL" id="JMKJ01000566">
    <property type="protein sequence ID" value="KGG50648.1"/>
    <property type="molecule type" value="Genomic_DNA"/>
</dbReference>
<dbReference type="AlphaFoldDB" id="A0A098VNL4"/>
<evidence type="ECO:0000313" key="3">
    <source>
        <dbReference type="Proteomes" id="UP000029725"/>
    </source>
</evidence>
<proteinExistence type="predicted"/>
<gene>
    <name evidence="2" type="ORF">DI09_60p150</name>
</gene>
<keyword evidence="3" id="KW-1185">Reference proteome</keyword>
<organism evidence="2 3">
    <name type="scientific">Mitosporidium daphniae</name>
    <dbReference type="NCBI Taxonomy" id="1485682"/>
    <lineage>
        <taxon>Eukaryota</taxon>
        <taxon>Fungi</taxon>
        <taxon>Fungi incertae sedis</taxon>
        <taxon>Microsporidia</taxon>
        <taxon>Mitosporidium</taxon>
    </lineage>
</organism>
<dbReference type="GeneID" id="25260469"/>
<name>A0A098VNL4_9MICR</name>
<evidence type="ECO:0000313" key="2">
    <source>
        <dbReference type="EMBL" id="KGG50648.1"/>
    </source>
</evidence>
<comment type="caution">
    <text evidence="2">The sequence shown here is derived from an EMBL/GenBank/DDBJ whole genome shotgun (WGS) entry which is preliminary data.</text>
</comment>
<dbReference type="Proteomes" id="UP000029725">
    <property type="component" value="Unassembled WGS sequence"/>
</dbReference>
<reference evidence="2" key="1">
    <citation type="submission" date="2014-04" db="EMBL/GenBank/DDBJ databases">
        <title>A new species of microsporidia sheds light on the evolution of extreme parasitism.</title>
        <authorList>
            <person name="Haag K.L."/>
            <person name="James T.Y."/>
            <person name="Larsson R."/>
            <person name="Schaer T.M."/>
            <person name="Refardt D."/>
            <person name="Pombert J.-F."/>
            <person name="Ebert D."/>
        </authorList>
    </citation>
    <scope>NUCLEOTIDE SEQUENCE [LARGE SCALE GENOMIC DNA]</scope>
    <source>
        <strain evidence="2">UGP3</strain>
        <tissue evidence="2">Spores</tissue>
    </source>
</reference>
<accession>A0A098VNL4</accession>
<protein>
    <submittedName>
        <fullName evidence="2">Uncharacterized protein</fullName>
    </submittedName>
</protein>
<dbReference type="HOGENOM" id="CLU_1042384_0_0_1"/>
<dbReference type="VEuPathDB" id="MicrosporidiaDB:DI09_60p150"/>
<sequence length="267" mass="30027">MSGPHFNNDVMDHLEHIDFGPIVYSLSTENIVPSNLSGSSQDEQKNRISFYFSHARSELEILLDALNSNKEGKMLEFQKIRLQKQRNFVLAHNLALSYGLLASVLASKAVKNSTSAALHNKLIATAKSLIADGWFFTPSNISFTGNDAFFLIDYSHIKCGSEHSPNHKYAKLAIDTLSNEVVLKEIPPLHLENRRLNISITDSSMGLQHSFERQVDGGEIPPTDNRELPPTENGKISSTDFNTKLLRARRYLLDEEIYTRVFDGFNC</sequence>
<dbReference type="RefSeq" id="XP_013237075.1">
    <property type="nucleotide sequence ID" value="XM_013381621.1"/>
</dbReference>